<dbReference type="Ensembl" id="ENSAOWT00000006917.1">
    <property type="protein sequence ID" value="ENSAOWP00000006109.1"/>
    <property type="gene ID" value="ENSAOWG00000004204.1"/>
</dbReference>
<keyword evidence="6" id="KW-1185">Reference proteome</keyword>
<dbReference type="Proteomes" id="UP000694424">
    <property type="component" value="Unplaced"/>
</dbReference>
<organism evidence="5 6">
    <name type="scientific">Apteryx owenii</name>
    <name type="common">Little spotted kiwi</name>
    <dbReference type="NCBI Taxonomy" id="8824"/>
    <lineage>
        <taxon>Eukaryota</taxon>
        <taxon>Metazoa</taxon>
        <taxon>Chordata</taxon>
        <taxon>Craniata</taxon>
        <taxon>Vertebrata</taxon>
        <taxon>Euteleostomi</taxon>
        <taxon>Archelosauria</taxon>
        <taxon>Archosauria</taxon>
        <taxon>Dinosauria</taxon>
        <taxon>Saurischia</taxon>
        <taxon>Theropoda</taxon>
        <taxon>Coelurosauria</taxon>
        <taxon>Aves</taxon>
        <taxon>Palaeognathae</taxon>
        <taxon>Apterygiformes</taxon>
        <taxon>Apterygidae</taxon>
        <taxon>Apteryx</taxon>
    </lineage>
</organism>
<dbReference type="Gene3D" id="3.30.40.10">
    <property type="entry name" value="Zinc/RING finger domain, C3HC4 (zinc finger)"/>
    <property type="match status" value="2"/>
</dbReference>
<dbReference type="AlphaFoldDB" id="A0A8B9S5M5"/>
<sequence>VAFALSPPACMLCCRADVNVDICGPKHEKRGLCVHENCLVSVPWGSLQLSPSNGPCLTHLLSSCISHRFACSEGSAAISCQGKGCSRTFHLPCTSKQGCITQFFHRPDQTVLARPEAETTCIICLEPVDDQISYSTMVWPAYKGAWFHCGCIQVGAGFSCFRCPLCKKRRKFLPETFKMGIPILFRPWELLLCSSCASKGAHRRCSGLGNATASWECNECAAPSNGTPPFLPWLAPALPFCGGWFWGGSGGGCVVSSCWQDLAQDLPCSGQALARWQAAWPHVSGLGGCGRWSGLRGREGH</sequence>
<dbReference type="GO" id="GO:0005634">
    <property type="term" value="C:nucleus"/>
    <property type="evidence" value="ECO:0007669"/>
    <property type="project" value="TreeGrafter"/>
</dbReference>
<reference evidence="5" key="1">
    <citation type="submission" date="2025-08" db="UniProtKB">
        <authorList>
            <consortium name="Ensembl"/>
        </authorList>
    </citation>
    <scope>IDENTIFICATION</scope>
</reference>
<dbReference type="SUPFAM" id="SSF57903">
    <property type="entry name" value="FYVE/PHD zinc finger"/>
    <property type="match status" value="1"/>
</dbReference>
<feature type="domain" description="Zinc finger PHD-type" evidence="4">
    <location>
        <begin position="63"/>
        <end position="125"/>
    </location>
</feature>
<dbReference type="SMART" id="SM00249">
    <property type="entry name" value="PHD"/>
    <property type="match status" value="2"/>
</dbReference>
<evidence type="ECO:0000256" key="1">
    <source>
        <dbReference type="ARBA" id="ARBA00022723"/>
    </source>
</evidence>
<reference evidence="5" key="2">
    <citation type="submission" date="2025-09" db="UniProtKB">
        <authorList>
            <consortium name="Ensembl"/>
        </authorList>
    </citation>
    <scope>IDENTIFICATION</scope>
</reference>
<protein>
    <recommendedName>
        <fullName evidence="4">Zinc finger PHD-type domain-containing protein</fullName>
    </recommendedName>
</protein>
<dbReference type="InterPro" id="IPR011011">
    <property type="entry name" value="Znf_FYVE_PHD"/>
</dbReference>
<evidence type="ECO:0000259" key="4">
    <source>
        <dbReference type="SMART" id="SM00249"/>
    </source>
</evidence>
<keyword evidence="2" id="KW-0863">Zinc-finger</keyword>
<dbReference type="Pfam" id="PF26054">
    <property type="entry name" value="PHD_G2E3"/>
    <property type="match status" value="1"/>
</dbReference>
<name>A0A8B9S5M5_APTOW</name>
<feature type="domain" description="Zinc finger PHD-type" evidence="4">
    <location>
        <begin position="162"/>
        <end position="221"/>
    </location>
</feature>
<dbReference type="InterPro" id="IPR059102">
    <property type="entry name" value="PHD_PHF7/G2E3-like"/>
</dbReference>
<dbReference type="GO" id="GO:0008270">
    <property type="term" value="F:zinc ion binding"/>
    <property type="evidence" value="ECO:0007669"/>
    <property type="project" value="UniProtKB-KW"/>
</dbReference>
<accession>A0A8B9S5M5</accession>
<evidence type="ECO:0000256" key="3">
    <source>
        <dbReference type="ARBA" id="ARBA00022833"/>
    </source>
</evidence>
<evidence type="ECO:0000313" key="5">
    <source>
        <dbReference type="Ensembl" id="ENSAOWP00000006109.1"/>
    </source>
</evidence>
<dbReference type="InterPro" id="IPR051188">
    <property type="entry name" value="PHD-type_Zinc_Finger"/>
</dbReference>
<keyword evidence="3" id="KW-0862">Zinc</keyword>
<evidence type="ECO:0000256" key="2">
    <source>
        <dbReference type="ARBA" id="ARBA00022771"/>
    </source>
</evidence>
<dbReference type="PANTHER" id="PTHR12420:SF47">
    <property type="entry name" value="PHD FINGER PROTEIN 7"/>
    <property type="match status" value="1"/>
</dbReference>
<proteinExistence type="predicted"/>
<dbReference type="InterPro" id="IPR013083">
    <property type="entry name" value="Znf_RING/FYVE/PHD"/>
</dbReference>
<dbReference type="PANTHER" id="PTHR12420">
    <property type="entry name" value="PHD FINGER PROTEIN"/>
    <property type="match status" value="1"/>
</dbReference>
<evidence type="ECO:0000313" key="6">
    <source>
        <dbReference type="Proteomes" id="UP000694424"/>
    </source>
</evidence>
<dbReference type="InterPro" id="IPR001965">
    <property type="entry name" value="Znf_PHD"/>
</dbReference>
<keyword evidence="1" id="KW-0479">Metal-binding</keyword>